<dbReference type="Pfam" id="PF00534">
    <property type="entry name" value="Glycos_transf_1"/>
    <property type="match status" value="1"/>
</dbReference>
<dbReference type="STRING" id="1122195.SAMN02745164_01787"/>
<dbReference type="SUPFAM" id="SSF53756">
    <property type="entry name" value="UDP-Glycosyltransferase/glycogen phosphorylase"/>
    <property type="match status" value="1"/>
</dbReference>
<gene>
    <name evidence="3" type="ORF">SAMN02745164_01787</name>
</gene>
<dbReference type="PANTHER" id="PTHR46401">
    <property type="entry name" value="GLYCOSYLTRANSFERASE WBBK-RELATED"/>
    <property type="match status" value="1"/>
</dbReference>
<evidence type="ECO:0000313" key="4">
    <source>
        <dbReference type="Proteomes" id="UP000184334"/>
    </source>
</evidence>
<evidence type="ECO:0000313" key="3">
    <source>
        <dbReference type="EMBL" id="SHF10328.1"/>
    </source>
</evidence>
<keyword evidence="4" id="KW-1185">Reference proteome</keyword>
<evidence type="ECO:0000259" key="2">
    <source>
        <dbReference type="Pfam" id="PF00534"/>
    </source>
</evidence>
<keyword evidence="1" id="KW-0808">Transferase</keyword>
<name>A0A1M4YX90_MARH1</name>
<feature type="domain" description="Glycosyl transferase family 1" evidence="2">
    <location>
        <begin position="187"/>
        <end position="350"/>
    </location>
</feature>
<accession>A0A1M4YX90</accession>
<dbReference type="PANTHER" id="PTHR46401:SF2">
    <property type="entry name" value="GLYCOSYLTRANSFERASE WBBK-RELATED"/>
    <property type="match status" value="1"/>
</dbReference>
<dbReference type="RefSeq" id="WP_072865535.1">
    <property type="nucleotide sequence ID" value="NZ_FQUI01000035.1"/>
</dbReference>
<evidence type="ECO:0000256" key="1">
    <source>
        <dbReference type="ARBA" id="ARBA00022679"/>
    </source>
</evidence>
<dbReference type="OrthoDB" id="502646at2"/>
<comment type="caution">
    <text evidence="3">The sequence shown here is derived from an EMBL/GenBank/DDBJ whole genome shotgun (WGS) entry which is preliminary data.</text>
</comment>
<dbReference type="GO" id="GO:0016757">
    <property type="term" value="F:glycosyltransferase activity"/>
    <property type="evidence" value="ECO:0007669"/>
    <property type="project" value="InterPro"/>
</dbReference>
<dbReference type="InterPro" id="IPR001296">
    <property type="entry name" value="Glyco_trans_1"/>
</dbReference>
<dbReference type="EMBL" id="FQUI01000035">
    <property type="protein sequence ID" value="SHF10328.1"/>
    <property type="molecule type" value="Genomic_DNA"/>
</dbReference>
<reference evidence="3" key="1">
    <citation type="submission" date="2016-11" db="EMBL/GenBank/DDBJ databases">
        <authorList>
            <person name="Varghese N."/>
            <person name="Submissions S."/>
        </authorList>
    </citation>
    <scope>NUCLEOTIDE SEQUENCE [LARGE SCALE GENOMIC DNA]</scope>
    <source>
        <strain evidence="3">DSM 16785</strain>
    </source>
</reference>
<sequence length="372" mass="44028">MEYEYFINLVPIKSGGGLQNAINFIIGFNEIEKNKNKYIFLVSHDYLEHLCKIYNLNYKRISNRLFFETLYFLNKKNKKIFTLFGGKPLFSYGNKNIVGFAYSNLLYPEIDFWGYLPRSKRIIKKLKDIYRFLMIINANEIIFETDLLFEKAKKNRWFKNKRLYVVKMAANALVKEVRSKKNPYCEKLANSNEKFKILYLASSHPNKRQLKLVEIAKELKKMNNKKILFITTMQKNKYYKDFINKIKKECVEEYFFNFGIIPNKDVPYIISCSDALINIAVLESFSNNFVEAWQMKKPLFVTNADWAVHNCKDAAIYLDVENIMETTKKLMNSINNTVFLEKIVANGEKRLKTFSNYKEKVFNYLNIIKGNL</sequence>
<proteinExistence type="predicted"/>
<organism evidence="3 4">
    <name type="scientific">Marinitoga hydrogenitolerans (strain DSM 16785 / JCM 12826 / AT1271)</name>
    <dbReference type="NCBI Taxonomy" id="1122195"/>
    <lineage>
        <taxon>Bacteria</taxon>
        <taxon>Thermotogati</taxon>
        <taxon>Thermotogota</taxon>
        <taxon>Thermotogae</taxon>
        <taxon>Petrotogales</taxon>
        <taxon>Petrotogaceae</taxon>
        <taxon>Marinitoga</taxon>
    </lineage>
</organism>
<dbReference type="AlphaFoldDB" id="A0A1M4YX90"/>
<dbReference type="Proteomes" id="UP000184334">
    <property type="component" value="Unassembled WGS sequence"/>
</dbReference>
<protein>
    <submittedName>
        <fullName evidence="3">Glycosyltransferase involved in cell wall bisynthesis</fullName>
    </submittedName>
</protein>
<dbReference type="Gene3D" id="3.40.50.2000">
    <property type="entry name" value="Glycogen Phosphorylase B"/>
    <property type="match status" value="1"/>
</dbReference>